<keyword evidence="2" id="KW-1185">Reference proteome</keyword>
<dbReference type="GeneID" id="19337753"/>
<dbReference type="Proteomes" id="UP000016932">
    <property type="component" value="Unassembled WGS sequence"/>
</dbReference>
<reference evidence="1 2" key="1">
    <citation type="journal article" date="2012" name="PLoS Pathog.">
        <title>Diverse lifestyles and strategies of plant pathogenesis encoded in the genomes of eighteen Dothideomycetes fungi.</title>
        <authorList>
            <person name="Ohm R.A."/>
            <person name="Feau N."/>
            <person name="Henrissat B."/>
            <person name="Schoch C.L."/>
            <person name="Horwitz B.A."/>
            <person name="Barry K.W."/>
            <person name="Condon B.J."/>
            <person name="Copeland A.C."/>
            <person name="Dhillon B."/>
            <person name="Glaser F."/>
            <person name="Hesse C.N."/>
            <person name="Kosti I."/>
            <person name="LaButti K."/>
            <person name="Lindquist E.A."/>
            <person name="Lucas S."/>
            <person name="Salamov A.A."/>
            <person name="Bradshaw R.E."/>
            <person name="Ciuffetti L."/>
            <person name="Hamelin R.C."/>
            <person name="Kema G.H.J."/>
            <person name="Lawrence C."/>
            <person name="Scott J.A."/>
            <person name="Spatafora J.W."/>
            <person name="Turgeon B.G."/>
            <person name="de Wit P.J.G.M."/>
            <person name="Zhong S."/>
            <person name="Goodwin S.B."/>
            <person name="Grigoriev I.V."/>
        </authorList>
    </citation>
    <scope>NUCLEOTIDE SEQUENCE [LARGE SCALE GENOMIC DNA]</scope>
    <source>
        <strain evidence="1 2">CIRAD86</strain>
    </source>
</reference>
<dbReference type="HOGENOM" id="CLU_2543531_0_0_1"/>
<gene>
    <name evidence="1" type="ORF">MYCFIDRAFT_212560</name>
</gene>
<evidence type="ECO:0000313" key="2">
    <source>
        <dbReference type="Proteomes" id="UP000016932"/>
    </source>
</evidence>
<proteinExistence type="predicted"/>
<evidence type="ECO:0000313" key="1">
    <source>
        <dbReference type="EMBL" id="EME77795.1"/>
    </source>
</evidence>
<dbReference type="VEuPathDB" id="FungiDB:MYCFIDRAFT_212560"/>
<sequence>MRLPQKDLYFNATIANTNAFGQDIIRTAIAWQCRTANDPKTLGSSALLAWCCSHLIFRLLFHVIQKTLTSRQRTSLKLVIHNQ</sequence>
<accession>M2YJ94</accession>
<name>M2YJ94_PSEFD</name>
<dbReference type="RefSeq" id="XP_007931567.1">
    <property type="nucleotide sequence ID" value="XM_007933376.1"/>
</dbReference>
<dbReference type="EMBL" id="KB446564">
    <property type="protein sequence ID" value="EME77795.1"/>
    <property type="molecule type" value="Genomic_DNA"/>
</dbReference>
<dbReference type="KEGG" id="pfj:MYCFIDRAFT_212560"/>
<protein>
    <submittedName>
        <fullName evidence="1">Uncharacterized protein</fullName>
    </submittedName>
</protein>
<dbReference type="AlphaFoldDB" id="M2YJ94"/>
<organism evidence="1 2">
    <name type="scientific">Pseudocercospora fijiensis (strain CIRAD86)</name>
    <name type="common">Black leaf streak disease fungus</name>
    <name type="synonym">Mycosphaerella fijiensis</name>
    <dbReference type="NCBI Taxonomy" id="383855"/>
    <lineage>
        <taxon>Eukaryota</taxon>
        <taxon>Fungi</taxon>
        <taxon>Dikarya</taxon>
        <taxon>Ascomycota</taxon>
        <taxon>Pezizomycotina</taxon>
        <taxon>Dothideomycetes</taxon>
        <taxon>Dothideomycetidae</taxon>
        <taxon>Mycosphaerellales</taxon>
        <taxon>Mycosphaerellaceae</taxon>
        <taxon>Pseudocercospora</taxon>
    </lineage>
</organism>